<accession>A0A8T0J6R6</accession>
<keyword evidence="7" id="KW-1185">Reference proteome</keyword>
<sequence length="759" mass="85329">MWSRFEKLKDNITQIASDVLDSQDEDLDGEAGLDEKNNGRLRDSDGEDDDSPEGFPDELGYYKEKGDQRQSDVDAAMMKYAGLLEEKETEVSILREENRLLKEQFLINSTKLDALLNDRNNKVDPSLSHYPQGDQRSIQANEKTNGHVEQLDGDEALVEKAVIEPENVLEDYNNRFSTPETAKLELSSLNGKAAYGSEETVPVFSEAEGNESDYTVKESHEAYSDKESQASRAEDEQVRSLSERLRVSEDVCCSLQTKLEAVSLERDSLSKSLEEVSLEPARLAKELEEVLLERDTVSKKVEEVLLERDALSKKMEEVLLERDALSKRLEEALQEPNILSKKIEEVQQEPDTLSKKMEEVLQERDSLLKKVEEVSIARDKAVQNLGRLRQNLLDMESSTSEKMDNDSILIGDLELRLKTAEDLVGQLQQALAKSQDDLAQANRNNDSKSRDTNDEIQLLKQRLQACSEALESKDMELANLQSALGQYYAESDAQERLESELRAVREMNARLSRDLKIAEGTIDLKSKELETVTKKLGSADALNEEQRLTMHKLQQDVLKLRAALEQSITSLNRMSSDSDFYVDRRIVIKLLVTYFQRHHSREVLDLMVRMLGFSEEDKRRVGMAQQNARGGGMVRSVFGVPGRIVGGILGSSDPDTSPRAAPGDNQSFADMWIDFLLKETQERERRERGEAPPLSPMANTTRSMPSSPSGFSHKPSSSFSGFPSSFLLPPKPTRVSSSTDLETILTGESRETRDDASSS</sequence>
<dbReference type="EMBL" id="CM026421">
    <property type="protein sequence ID" value="KAG0590491.1"/>
    <property type="molecule type" value="Genomic_DNA"/>
</dbReference>
<feature type="compositionally biased region" description="Low complexity" evidence="5">
    <location>
        <begin position="705"/>
        <end position="728"/>
    </location>
</feature>
<keyword evidence="2" id="KW-0333">Golgi apparatus</keyword>
<feature type="compositionally biased region" description="Basic and acidic residues" evidence="5">
    <location>
        <begin position="748"/>
        <end position="759"/>
    </location>
</feature>
<reference evidence="6" key="1">
    <citation type="submission" date="2020-06" db="EMBL/GenBank/DDBJ databases">
        <title>WGS assembly of Ceratodon purpureus strain R40.</title>
        <authorList>
            <person name="Carey S.B."/>
            <person name="Jenkins J."/>
            <person name="Shu S."/>
            <person name="Lovell J.T."/>
            <person name="Sreedasyam A."/>
            <person name="Maumus F."/>
            <person name="Tiley G.P."/>
            <person name="Fernandez-Pozo N."/>
            <person name="Barry K."/>
            <person name="Chen C."/>
            <person name="Wang M."/>
            <person name="Lipzen A."/>
            <person name="Daum C."/>
            <person name="Saski C.A."/>
            <person name="Payton A.C."/>
            <person name="Mcbreen J.C."/>
            <person name="Conrad R.E."/>
            <person name="Kollar L.M."/>
            <person name="Olsson S."/>
            <person name="Huttunen S."/>
            <person name="Landis J.B."/>
            <person name="Wickett N.J."/>
            <person name="Johnson M.G."/>
            <person name="Rensing S.A."/>
            <person name="Grimwood J."/>
            <person name="Schmutz J."/>
            <person name="Mcdaniel S.F."/>
        </authorList>
    </citation>
    <scope>NUCLEOTIDE SEQUENCE</scope>
    <source>
        <strain evidence="6">R40</strain>
    </source>
</reference>
<protein>
    <submittedName>
        <fullName evidence="6">Uncharacterized protein</fullName>
    </submittedName>
</protein>
<feature type="coiled-coil region" evidence="4">
    <location>
        <begin position="301"/>
        <end position="377"/>
    </location>
</feature>
<dbReference type="GO" id="GO:0005794">
    <property type="term" value="C:Golgi apparatus"/>
    <property type="evidence" value="ECO:0007669"/>
    <property type="project" value="UniProtKB-SubCell"/>
</dbReference>
<comment type="subcellular location">
    <subcellularLocation>
        <location evidence="1">Golgi apparatus</location>
    </subcellularLocation>
</comment>
<feature type="region of interest" description="Disordered" evidence="5">
    <location>
        <begin position="20"/>
        <end position="70"/>
    </location>
</feature>
<evidence type="ECO:0000256" key="3">
    <source>
        <dbReference type="ARBA" id="ARBA00023054"/>
    </source>
</evidence>
<evidence type="ECO:0000313" key="7">
    <source>
        <dbReference type="Proteomes" id="UP000822688"/>
    </source>
</evidence>
<evidence type="ECO:0000256" key="5">
    <source>
        <dbReference type="SAM" id="MobiDB-lite"/>
    </source>
</evidence>
<evidence type="ECO:0000256" key="2">
    <source>
        <dbReference type="ARBA" id="ARBA00023034"/>
    </source>
</evidence>
<keyword evidence="3 4" id="KW-0175">Coiled coil</keyword>
<proteinExistence type="predicted"/>
<evidence type="ECO:0000256" key="1">
    <source>
        <dbReference type="ARBA" id="ARBA00004555"/>
    </source>
</evidence>
<feature type="compositionally biased region" description="Basic and acidic residues" evidence="5">
    <location>
        <begin position="214"/>
        <end position="237"/>
    </location>
</feature>
<dbReference type="GO" id="GO:0006888">
    <property type="term" value="P:endoplasmic reticulum to Golgi vesicle-mediated transport"/>
    <property type="evidence" value="ECO:0007669"/>
    <property type="project" value="TreeGrafter"/>
</dbReference>
<feature type="region of interest" description="Disordered" evidence="5">
    <location>
        <begin position="207"/>
        <end position="237"/>
    </location>
</feature>
<evidence type="ECO:0000313" key="6">
    <source>
        <dbReference type="EMBL" id="KAG0590491.1"/>
    </source>
</evidence>
<dbReference type="PANTHER" id="PTHR18921">
    <property type="entry name" value="MYOSIN HEAVY CHAIN - RELATED"/>
    <property type="match status" value="1"/>
</dbReference>
<comment type="caution">
    <text evidence="6">The sequence shown here is derived from an EMBL/GenBank/DDBJ whole genome shotgun (WGS) entry which is preliminary data.</text>
</comment>
<feature type="compositionally biased region" description="Acidic residues" evidence="5">
    <location>
        <begin position="45"/>
        <end position="56"/>
    </location>
</feature>
<dbReference type="GO" id="GO:0007030">
    <property type="term" value="P:Golgi organization"/>
    <property type="evidence" value="ECO:0007669"/>
    <property type="project" value="TreeGrafter"/>
</dbReference>
<name>A0A8T0J6R6_CERPU</name>
<organism evidence="6 7">
    <name type="scientific">Ceratodon purpureus</name>
    <name type="common">Fire moss</name>
    <name type="synonym">Dicranum purpureum</name>
    <dbReference type="NCBI Taxonomy" id="3225"/>
    <lineage>
        <taxon>Eukaryota</taxon>
        <taxon>Viridiplantae</taxon>
        <taxon>Streptophyta</taxon>
        <taxon>Embryophyta</taxon>
        <taxon>Bryophyta</taxon>
        <taxon>Bryophytina</taxon>
        <taxon>Bryopsida</taxon>
        <taxon>Dicranidae</taxon>
        <taxon>Pseudoditrichales</taxon>
        <taxon>Ditrichaceae</taxon>
        <taxon>Ceratodon</taxon>
    </lineage>
</organism>
<dbReference type="AlphaFoldDB" id="A0A8T0J6R6"/>
<feature type="region of interest" description="Disordered" evidence="5">
    <location>
        <begin position="682"/>
        <end position="759"/>
    </location>
</feature>
<feature type="region of interest" description="Disordered" evidence="5">
    <location>
        <begin position="434"/>
        <end position="453"/>
    </location>
</feature>
<dbReference type="Proteomes" id="UP000822688">
    <property type="component" value="Chromosome 1"/>
</dbReference>
<evidence type="ECO:0000256" key="4">
    <source>
        <dbReference type="SAM" id="Coils"/>
    </source>
</evidence>
<feature type="compositionally biased region" description="Basic and acidic residues" evidence="5">
    <location>
        <begin position="60"/>
        <end position="70"/>
    </location>
</feature>
<feature type="compositionally biased region" description="Basic and acidic residues" evidence="5">
    <location>
        <begin position="33"/>
        <end position="44"/>
    </location>
</feature>
<gene>
    <name evidence="6" type="ORF">KC19_1G103500</name>
</gene>
<dbReference type="GO" id="GO:0031267">
    <property type="term" value="F:small GTPase binding"/>
    <property type="evidence" value="ECO:0007669"/>
    <property type="project" value="TreeGrafter"/>
</dbReference>
<feature type="compositionally biased region" description="Acidic residues" evidence="5">
    <location>
        <begin position="21"/>
        <end position="32"/>
    </location>
</feature>
<dbReference type="PANTHER" id="PTHR18921:SF2">
    <property type="entry name" value="THYROID RECEPTOR-INTERACTING PROTEIN 11"/>
    <property type="match status" value="1"/>
</dbReference>